<dbReference type="PANTHER" id="PTHR33332">
    <property type="entry name" value="REVERSE TRANSCRIPTASE DOMAIN-CONTAINING PROTEIN"/>
    <property type="match status" value="1"/>
</dbReference>
<reference evidence="1 2" key="1">
    <citation type="submission" date="2018-07" db="EMBL/GenBank/DDBJ databases">
        <title>A high quality draft genome assembly of the barn swallow (H. rustica rustica).</title>
        <authorList>
            <person name="Formenti G."/>
            <person name="Chiara M."/>
            <person name="Poveda L."/>
            <person name="Francoijs K.-J."/>
            <person name="Bonisoli-Alquati A."/>
            <person name="Canova L."/>
            <person name="Gianfranceschi L."/>
            <person name="Horner D.S."/>
            <person name="Saino N."/>
        </authorList>
    </citation>
    <scope>NUCLEOTIDE SEQUENCE [LARGE SCALE GENOMIC DNA]</scope>
    <source>
        <strain evidence="1">Chelidonia</strain>
        <tissue evidence="1">Blood</tissue>
    </source>
</reference>
<sequence length="230" mass="26043">MSQQCAQGTKTANGILACIINGVASRTKEAIVLLYWALVRLHIQSCVQFWAPHDKKDIEMLVHVQRRVTKLGKGLEGKSYEKQLRELGLFSPERRLRGDITLYDSLTGGCSQVGVSLSSQATSDKKRGHSLKLCQGRFRLDIRRNFFTESVAKHWNELPGEVSDPPGQPKECPGLQQVMRELAEELAKPFSIIHHKYWLTGEVPGDWRLANMMSIHKKGQKEDLGNYMTR</sequence>
<dbReference type="Proteomes" id="UP000269221">
    <property type="component" value="Unassembled WGS sequence"/>
</dbReference>
<dbReference type="OrthoDB" id="276744at2759"/>
<accession>A0A3M0L8R7</accession>
<comment type="caution">
    <text evidence="1">The sequence shown here is derived from an EMBL/GenBank/DDBJ whole genome shotgun (WGS) entry which is preliminary data.</text>
</comment>
<proteinExistence type="predicted"/>
<dbReference type="AlphaFoldDB" id="A0A3M0L8R7"/>
<keyword evidence="2" id="KW-1185">Reference proteome</keyword>
<evidence type="ECO:0000313" key="2">
    <source>
        <dbReference type="Proteomes" id="UP000269221"/>
    </source>
</evidence>
<gene>
    <name evidence="1" type="ORF">DUI87_02571</name>
</gene>
<protein>
    <recommendedName>
        <fullName evidence="3">Rna-directed dna polymerase from mobile element jockey-like</fullName>
    </recommendedName>
</protein>
<dbReference type="EMBL" id="QRBI01000093">
    <property type="protein sequence ID" value="RMC21703.1"/>
    <property type="molecule type" value="Genomic_DNA"/>
</dbReference>
<organism evidence="1 2">
    <name type="scientific">Hirundo rustica rustica</name>
    <dbReference type="NCBI Taxonomy" id="333673"/>
    <lineage>
        <taxon>Eukaryota</taxon>
        <taxon>Metazoa</taxon>
        <taxon>Chordata</taxon>
        <taxon>Craniata</taxon>
        <taxon>Vertebrata</taxon>
        <taxon>Euteleostomi</taxon>
        <taxon>Archelosauria</taxon>
        <taxon>Archosauria</taxon>
        <taxon>Dinosauria</taxon>
        <taxon>Saurischia</taxon>
        <taxon>Theropoda</taxon>
        <taxon>Coelurosauria</taxon>
        <taxon>Aves</taxon>
        <taxon>Neognathae</taxon>
        <taxon>Neoaves</taxon>
        <taxon>Telluraves</taxon>
        <taxon>Australaves</taxon>
        <taxon>Passeriformes</taxon>
        <taxon>Sylvioidea</taxon>
        <taxon>Hirundinidae</taxon>
        <taxon>Hirundo</taxon>
    </lineage>
</organism>
<dbReference type="STRING" id="333673.A0A3M0L8R7"/>
<evidence type="ECO:0008006" key="3">
    <source>
        <dbReference type="Google" id="ProtNLM"/>
    </source>
</evidence>
<name>A0A3M0L8R7_HIRRU</name>
<evidence type="ECO:0000313" key="1">
    <source>
        <dbReference type="EMBL" id="RMC21703.1"/>
    </source>
</evidence>